<feature type="repeat" description="PPR" evidence="2">
    <location>
        <begin position="376"/>
        <end position="406"/>
    </location>
</feature>
<comment type="caution">
    <text evidence="6">The sequence shown here is derived from an EMBL/GenBank/DDBJ whole genome shotgun (WGS) entry which is preliminary data.</text>
</comment>
<sequence length="1104" mass="123064">MYLRHEVLKKPPLLRLLSREAKLHGTSDLAKLNELATQGEVTEAEAVFRQLEDVSYSWKPSSRRVLWNTMLKACANAGDSQAAEQLYQSMLSIRVEPNHKTFGKLIEAAAKSAQPQQAAIWLKEMLHCSFEPRLLNYNELISAAANGHDLDSAKSWLWHMGERRLQPNLVSYNSVLSAAAKKGDLHTCTAMYNTMQSSGIRPDAITFNTIISATARAESGITAAGEWLGIMKSATVAPGAETYNALLDVAAKHQDVQAAERFFRELVAEGWQPSVVSWRTLIAASTGSGEVHSARKALRAMSACKIQPDAVTYATLLRAEQRSSSHPCARKQMPEPSQEDAGIVMNILADAAAEAADVSGAEQVLLQFRMLGLQPDRFTYTAVIKACVVAGDVERAESHFASMMHEVQPDLAVFGLLLRSCLLMPLGMRQRKATRWFRLMCASRLSPSVLEYTQLLQALADEPATTTSRNQQHPVAACPQVGESHAFDEPIPDVEKVFREMLGKGVRPTRITIRVVEKVLGRRVVKRVLEELDIDEMLLGDLSAAYFQRRRALVAPRAQECERQKRRSYLRPTQTLAAADQKTNAHCRRAICRFAPPSKELVETRDSGQEDQNGTDEMHLQGWAAIWRRWGQRRLATLRLQLENPAHLPGERPFDLGPFACHRVPADAEPMRLDRWLQKHVCSNWNAGQKLISSRQVWVMSPNATAEQHRGSVVIPRFRPMCQGRTPLKANDLVYFPKVMSPVPKKRLPVQQKEETPGWLLRRIIYKDTDFLVLDKPSGWSVAPGKHVGGMHLLRLLPSLQFGMEEPPRLVHRLSTEMSGVLLLARHKAAASFAKDMVAQRSFWKRELWAVVCGRTPKSGQVSMPLALERLGKGSVAKPVREDDGGLPAMTEYSSVLYSPLAGGLTLLSMNPYSGRYHQTRAHCAFGLRAPMVGDPVYYQMSNELSTVSDFKVKYHSAEARRERAELLGAQPRLHLHSRQLTIKTFAGKEVTVTAPLPTHMSTTFHALGWSAWLRRAERRAALESAWRAEEDPHVIEALAQARIEHERHENGPTTPGGSAGSAAPATAQEEEEEQEPTEPSVPEPDSSIEFPASPRGRRSRRKT</sequence>
<evidence type="ECO:0000256" key="3">
    <source>
        <dbReference type="SAM" id="MobiDB-lite"/>
    </source>
</evidence>
<feature type="repeat" description="PPR" evidence="2">
    <location>
        <begin position="63"/>
        <end position="97"/>
    </location>
</feature>
<dbReference type="Pfam" id="PF13812">
    <property type="entry name" value="PPR_3"/>
    <property type="match status" value="1"/>
</dbReference>
<feature type="repeat" description="PPR" evidence="2">
    <location>
        <begin position="168"/>
        <end position="202"/>
    </location>
</feature>
<dbReference type="Pfam" id="PF13041">
    <property type="entry name" value="PPR_2"/>
    <property type="match status" value="1"/>
</dbReference>
<dbReference type="InterPro" id="IPR002885">
    <property type="entry name" value="PPR_rpt"/>
</dbReference>
<dbReference type="InterPro" id="IPR006145">
    <property type="entry name" value="PsdUridine_synth_RsuA/RluA"/>
</dbReference>
<gene>
    <name evidence="6" type="primary">EMB2745</name>
    <name evidence="6" type="ORF">SNEC2469_LOCUS10916</name>
</gene>
<dbReference type="SUPFAM" id="SSF55120">
    <property type="entry name" value="Pseudouridine synthase"/>
    <property type="match status" value="1"/>
</dbReference>
<proteinExistence type="predicted"/>
<feature type="region of interest" description="Disordered" evidence="3">
    <location>
        <begin position="1049"/>
        <end position="1104"/>
    </location>
</feature>
<dbReference type="GO" id="GO:0001522">
    <property type="term" value="P:pseudouridine synthesis"/>
    <property type="evidence" value="ECO:0007669"/>
    <property type="project" value="InterPro"/>
</dbReference>
<protein>
    <submittedName>
        <fullName evidence="6">EMB2745 protein</fullName>
    </submittedName>
</protein>
<dbReference type="InterPro" id="IPR020103">
    <property type="entry name" value="PsdUridine_synth_cat_dom_sf"/>
</dbReference>
<dbReference type="NCBIfam" id="TIGR00756">
    <property type="entry name" value="PPR"/>
    <property type="match status" value="3"/>
</dbReference>
<dbReference type="Gene3D" id="3.30.2350.10">
    <property type="entry name" value="Pseudouridine synthase"/>
    <property type="match status" value="1"/>
</dbReference>
<dbReference type="CDD" id="cd02869">
    <property type="entry name" value="PseudoU_synth_RluA_like"/>
    <property type="match status" value="1"/>
</dbReference>
<dbReference type="PROSITE" id="PS51375">
    <property type="entry name" value="PPR"/>
    <property type="match status" value="4"/>
</dbReference>
<evidence type="ECO:0000259" key="4">
    <source>
        <dbReference type="Pfam" id="PF00849"/>
    </source>
</evidence>
<accession>A0A812QQZ8</accession>
<dbReference type="Pfam" id="PF00849">
    <property type="entry name" value="PseudoU_synth_2"/>
    <property type="match status" value="1"/>
</dbReference>
<feature type="domain" description="Pseudouridine synthase RsuA/RluA-like" evidence="4">
    <location>
        <begin position="770"/>
        <end position="925"/>
    </location>
</feature>
<dbReference type="InterPro" id="IPR033443">
    <property type="entry name" value="PROP1-like_PPR_dom"/>
</dbReference>
<dbReference type="EMBL" id="CAJNJA010017342">
    <property type="protein sequence ID" value="CAE7399297.1"/>
    <property type="molecule type" value="Genomic_DNA"/>
</dbReference>
<dbReference type="InterPro" id="IPR011990">
    <property type="entry name" value="TPR-like_helical_dom_sf"/>
</dbReference>
<dbReference type="Pfam" id="PF17177">
    <property type="entry name" value="PPR_long"/>
    <property type="match status" value="1"/>
</dbReference>
<evidence type="ECO:0000259" key="5">
    <source>
        <dbReference type="Pfam" id="PF17177"/>
    </source>
</evidence>
<organism evidence="6 7">
    <name type="scientific">Symbiodinium necroappetens</name>
    <dbReference type="NCBI Taxonomy" id="1628268"/>
    <lineage>
        <taxon>Eukaryota</taxon>
        <taxon>Sar</taxon>
        <taxon>Alveolata</taxon>
        <taxon>Dinophyceae</taxon>
        <taxon>Suessiales</taxon>
        <taxon>Symbiodiniaceae</taxon>
        <taxon>Symbiodinium</taxon>
    </lineage>
</organism>
<dbReference type="GO" id="GO:0003723">
    <property type="term" value="F:RNA binding"/>
    <property type="evidence" value="ECO:0007669"/>
    <property type="project" value="InterPro"/>
</dbReference>
<dbReference type="PANTHER" id="PTHR47447:SF17">
    <property type="entry name" value="OS12G0638900 PROTEIN"/>
    <property type="match status" value="1"/>
</dbReference>
<dbReference type="Proteomes" id="UP000601435">
    <property type="component" value="Unassembled WGS sequence"/>
</dbReference>
<reference evidence="6" key="1">
    <citation type="submission" date="2021-02" db="EMBL/GenBank/DDBJ databases">
        <authorList>
            <person name="Dougan E. K."/>
            <person name="Rhodes N."/>
            <person name="Thang M."/>
            <person name="Chan C."/>
        </authorList>
    </citation>
    <scope>NUCLEOTIDE SEQUENCE</scope>
</reference>
<dbReference type="Gene3D" id="1.25.40.10">
    <property type="entry name" value="Tetratricopeptide repeat domain"/>
    <property type="match status" value="4"/>
</dbReference>
<evidence type="ECO:0000256" key="1">
    <source>
        <dbReference type="ARBA" id="ARBA00022737"/>
    </source>
</evidence>
<dbReference type="AlphaFoldDB" id="A0A812QQZ8"/>
<feature type="repeat" description="PPR" evidence="2">
    <location>
        <begin position="239"/>
        <end position="273"/>
    </location>
</feature>
<evidence type="ECO:0000313" key="6">
    <source>
        <dbReference type="EMBL" id="CAE7399297.1"/>
    </source>
</evidence>
<dbReference type="OrthoDB" id="428658at2759"/>
<feature type="domain" description="PROP1-like PPR" evidence="5">
    <location>
        <begin position="172"/>
        <end position="320"/>
    </location>
</feature>
<keyword evidence="7" id="KW-1185">Reference proteome</keyword>
<evidence type="ECO:0000313" key="7">
    <source>
        <dbReference type="Proteomes" id="UP000601435"/>
    </source>
</evidence>
<feature type="compositionally biased region" description="Low complexity" evidence="3">
    <location>
        <begin position="1052"/>
        <end position="1068"/>
    </location>
</feature>
<keyword evidence="1" id="KW-0677">Repeat</keyword>
<evidence type="ECO:0000256" key="2">
    <source>
        <dbReference type="PROSITE-ProRule" id="PRU00708"/>
    </source>
</evidence>
<name>A0A812QQZ8_9DINO</name>
<dbReference type="GO" id="GO:0009982">
    <property type="term" value="F:pseudouridine synthase activity"/>
    <property type="evidence" value="ECO:0007669"/>
    <property type="project" value="InterPro"/>
</dbReference>
<dbReference type="PANTHER" id="PTHR47447">
    <property type="entry name" value="OS03G0856100 PROTEIN"/>
    <property type="match status" value="1"/>
</dbReference>